<evidence type="ECO:0000313" key="2">
    <source>
        <dbReference type="EMBL" id="WGH79364.1"/>
    </source>
</evidence>
<name>A0ABY8LGR7_9RHOB</name>
<keyword evidence="3" id="KW-1185">Reference proteome</keyword>
<evidence type="ECO:0000259" key="1">
    <source>
        <dbReference type="Pfam" id="PF06568"/>
    </source>
</evidence>
<reference evidence="2 3" key="1">
    <citation type="submission" date="2023-04" db="EMBL/GenBank/DDBJ databases">
        <title>Jannaschia ovalis sp. nov., a marine bacterium isolated from sea tidal flat.</title>
        <authorList>
            <person name="Kwon D.Y."/>
            <person name="Kim J.-J."/>
        </authorList>
    </citation>
    <scope>NUCLEOTIDE SEQUENCE [LARGE SCALE GENOMIC DNA]</scope>
    <source>
        <strain evidence="2 3">GRR-S6-38</strain>
    </source>
</reference>
<dbReference type="InterPro" id="IPR009506">
    <property type="entry name" value="YjiS-like"/>
</dbReference>
<gene>
    <name evidence="2" type="ORF">P8627_03610</name>
</gene>
<dbReference type="RefSeq" id="WP_279966217.1">
    <property type="nucleotide sequence ID" value="NZ_CP122537.1"/>
</dbReference>
<dbReference type="Pfam" id="PF06568">
    <property type="entry name" value="YjiS-like"/>
    <property type="match status" value="1"/>
</dbReference>
<dbReference type="EMBL" id="CP122537">
    <property type="protein sequence ID" value="WGH79364.1"/>
    <property type="molecule type" value="Genomic_DNA"/>
</dbReference>
<dbReference type="Proteomes" id="UP001243420">
    <property type="component" value="Chromosome"/>
</dbReference>
<organism evidence="2 3">
    <name type="scientific">Jannaschia ovalis</name>
    <dbReference type="NCBI Taxonomy" id="3038773"/>
    <lineage>
        <taxon>Bacteria</taxon>
        <taxon>Pseudomonadati</taxon>
        <taxon>Pseudomonadota</taxon>
        <taxon>Alphaproteobacteria</taxon>
        <taxon>Rhodobacterales</taxon>
        <taxon>Roseobacteraceae</taxon>
        <taxon>Jannaschia</taxon>
    </lineage>
</organism>
<protein>
    <submittedName>
        <fullName evidence="2">DUF1127 domain-containing protein</fullName>
    </submittedName>
</protein>
<sequence length="65" mass="7182">MASFDTFNTARPALPTTGLFSALLGRVVAWNDRRVTVKMLSKLTDRELRDIGLERGDIDAFAARG</sequence>
<proteinExistence type="predicted"/>
<feature type="domain" description="YjiS-like" evidence="1">
    <location>
        <begin position="24"/>
        <end position="59"/>
    </location>
</feature>
<evidence type="ECO:0000313" key="3">
    <source>
        <dbReference type="Proteomes" id="UP001243420"/>
    </source>
</evidence>
<accession>A0ABY8LGR7</accession>